<dbReference type="InterPro" id="IPR009187">
    <property type="entry name" value="Prok_Ku"/>
</dbReference>
<dbReference type="InterPro" id="IPR016194">
    <property type="entry name" value="SPOC-like_C_dom_sf"/>
</dbReference>
<keyword evidence="1 5" id="KW-0227">DNA damage</keyword>
<evidence type="ECO:0000256" key="4">
    <source>
        <dbReference type="ARBA" id="ARBA00023204"/>
    </source>
</evidence>
<feature type="domain" description="Ku" evidence="6">
    <location>
        <begin position="52"/>
        <end position="180"/>
    </location>
</feature>
<dbReference type="PANTHER" id="PTHR41251">
    <property type="entry name" value="NON-HOMOLOGOUS END JOINING PROTEIN KU"/>
    <property type="match status" value="1"/>
</dbReference>
<dbReference type="GO" id="GO:0003690">
    <property type="term" value="F:double-stranded DNA binding"/>
    <property type="evidence" value="ECO:0007669"/>
    <property type="project" value="UniProtKB-UniRule"/>
</dbReference>
<dbReference type="NCBIfam" id="TIGR02772">
    <property type="entry name" value="Ku_bact"/>
    <property type="match status" value="1"/>
</dbReference>
<dbReference type="GO" id="GO:0006303">
    <property type="term" value="P:double-strand break repair via nonhomologous end joining"/>
    <property type="evidence" value="ECO:0007669"/>
    <property type="project" value="UniProtKB-UniRule"/>
</dbReference>
<comment type="function">
    <text evidence="5">With LigD forms a non-homologous end joining (NHEJ) DNA repair enzyme, which repairs dsDNA breaks with reduced fidelity. Binds linear dsDNA with 5'- and 3'- overhangs but not closed circular dsDNA nor ssDNA. Recruits and stimulates the ligase activity of LigD.</text>
</comment>
<dbReference type="PANTHER" id="PTHR41251:SF1">
    <property type="entry name" value="NON-HOMOLOGOUS END JOINING PROTEIN KU"/>
    <property type="match status" value="1"/>
</dbReference>
<sequence length="272" mass="30968">MRTIWKGAISFGLVNIPVKLFPATESKTIKFNYLHKECHSPINYQKLCPVCNREVSQDEIVRGYEYEKGRFVILNEEDMDNLPTATTKTVDIIDFVDLSEIDPIYFSKPYYLAPSEGGQKAYLLLKEAMKETGKIAIAKVTIRSTENLVCLRVYENTVLMETMYYPDEIRSGQALPELNAPVPLHENEIKMATQLINNLSARFDPAKYKSDYREALMQLIEAKVAGEQIETPQVREPGNVVDLMEALKASLKATENEKNLEKKPRVKKKAAK</sequence>
<proteinExistence type="inferred from homology"/>
<evidence type="ECO:0000256" key="1">
    <source>
        <dbReference type="ARBA" id="ARBA00022763"/>
    </source>
</evidence>
<dbReference type="RefSeq" id="WP_148132837.1">
    <property type="nucleotide sequence ID" value="NZ_CP017634.1"/>
</dbReference>
<evidence type="ECO:0000256" key="2">
    <source>
        <dbReference type="ARBA" id="ARBA00023125"/>
    </source>
</evidence>
<keyword evidence="3 5" id="KW-0233">DNA recombination</keyword>
<keyword evidence="2 5" id="KW-0238">DNA-binding</keyword>
<evidence type="ECO:0000259" key="6">
    <source>
        <dbReference type="SMART" id="SM00559"/>
    </source>
</evidence>
<dbReference type="PIRSF" id="PIRSF006493">
    <property type="entry name" value="Prok_Ku"/>
    <property type="match status" value="1"/>
</dbReference>
<dbReference type="SMART" id="SM00559">
    <property type="entry name" value="Ku78"/>
    <property type="match status" value="1"/>
</dbReference>
<evidence type="ECO:0000256" key="5">
    <source>
        <dbReference type="HAMAP-Rule" id="MF_01875"/>
    </source>
</evidence>
<dbReference type="OrthoDB" id="9795084at2"/>
<accession>A0A3G1KMK6</accession>
<reference evidence="7 8" key="1">
    <citation type="submission" date="2016-10" db="EMBL/GenBank/DDBJ databases">
        <title>Complete Genome Sequence of Peptococcaceae strain DCMF.</title>
        <authorList>
            <person name="Edwards R.J."/>
            <person name="Holland S.I."/>
            <person name="Deshpande N.P."/>
            <person name="Wong Y.K."/>
            <person name="Ertan H."/>
            <person name="Manefield M."/>
            <person name="Russell T.L."/>
            <person name="Lee M.J."/>
        </authorList>
    </citation>
    <scope>NUCLEOTIDE SEQUENCE [LARGE SCALE GENOMIC DNA]</scope>
    <source>
        <strain evidence="7 8">DCMF</strain>
    </source>
</reference>
<dbReference type="KEGG" id="fwa:DCMF_01705"/>
<keyword evidence="4 5" id="KW-0234">DNA repair</keyword>
<dbReference type="Pfam" id="PF02735">
    <property type="entry name" value="Ku"/>
    <property type="match status" value="1"/>
</dbReference>
<dbReference type="Gene3D" id="2.40.290.10">
    <property type="match status" value="1"/>
</dbReference>
<evidence type="ECO:0000313" key="8">
    <source>
        <dbReference type="Proteomes" id="UP000323521"/>
    </source>
</evidence>
<gene>
    <name evidence="5" type="primary">ku</name>
    <name evidence="7" type="ORF">DCMF_01705</name>
</gene>
<organism evidence="7 8">
    <name type="scientific">Formimonas warabiya</name>
    <dbReference type="NCBI Taxonomy" id="1761012"/>
    <lineage>
        <taxon>Bacteria</taxon>
        <taxon>Bacillati</taxon>
        <taxon>Bacillota</taxon>
        <taxon>Clostridia</taxon>
        <taxon>Eubacteriales</taxon>
        <taxon>Peptococcaceae</taxon>
        <taxon>Candidatus Formimonas</taxon>
    </lineage>
</organism>
<dbReference type="GO" id="GO:0006310">
    <property type="term" value="P:DNA recombination"/>
    <property type="evidence" value="ECO:0007669"/>
    <property type="project" value="UniProtKB-KW"/>
</dbReference>
<protein>
    <recommendedName>
        <fullName evidence="5">Non-homologous end joining protein Ku</fullName>
    </recommendedName>
</protein>
<dbReference type="EMBL" id="CP017634">
    <property type="protein sequence ID" value="ATW23677.1"/>
    <property type="molecule type" value="Genomic_DNA"/>
</dbReference>
<dbReference type="SUPFAM" id="SSF100939">
    <property type="entry name" value="SPOC domain-like"/>
    <property type="match status" value="1"/>
</dbReference>
<dbReference type="CDD" id="cd00789">
    <property type="entry name" value="KU_like"/>
    <property type="match status" value="1"/>
</dbReference>
<dbReference type="Proteomes" id="UP000323521">
    <property type="component" value="Chromosome"/>
</dbReference>
<comment type="subunit">
    <text evidence="5">Homodimer. Interacts with LigD.</text>
</comment>
<evidence type="ECO:0000256" key="3">
    <source>
        <dbReference type="ARBA" id="ARBA00023172"/>
    </source>
</evidence>
<dbReference type="HAMAP" id="MF_01875">
    <property type="entry name" value="Prokaryotic_Ku"/>
    <property type="match status" value="1"/>
</dbReference>
<dbReference type="AlphaFoldDB" id="A0A3G1KMK6"/>
<comment type="similarity">
    <text evidence="5">Belongs to the prokaryotic Ku family.</text>
</comment>
<evidence type="ECO:0000313" key="7">
    <source>
        <dbReference type="EMBL" id="ATW23677.1"/>
    </source>
</evidence>
<dbReference type="InterPro" id="IPR006164">
    <property type="entry name" value="DNA_bd_Ku70/Ku80"/>
</dbReference>
<dbReference type="FunFam" id="2.40.290.10:FF:000004">
    <property type="entry name" value="Non-homologous end joining protein Ku"/>
    <property type="match status" value="1"/>
</dbReference>
<keyword evidence="8" id="KW-1185">Reference proteome</keyword>
<name>A0A3G1KMK6_FORW1</name>